<dbReference type="AlphaFoldDB" id="A0A0R1F785"/>
<accession>A0A0R1F785</accession>
<name>A0A0R1F785_9LACO</name>
<proteinExistence type="predicted"/>
<evidence type="ECO:0000313" key="2">
    <source>
        <dbReference type="Proteomes" id="UP000051181"/>
    </source>
</evidence>
<sequence length="163" mass="17898">MDEQAIKQASWKISFKKQPQEQKYSGDVEFNGGALAAAVVYIQLMTTIAKKTQVVSDKRKFYLATKEIGLRDGFAADQYKIQYIQSALLDSGFDFTLEKAVGAELDDSTATIHFAADPMSCVWPTEIIGKALAAQLTDTERASFNQAVTTAADTQMASLEQLK</sequence>
<organism evidence="1 2">
    <name type="scientific">Loigolactobacillus coryniformis subsp. coryniformis KCTC 3167 = DSM 20001</name>
    <dbReference type="NCBI Taxonomy" id="913848"/>
    <lineage>
        <taxon>Bacteria</taxon>
        <taxon>Bacillati</taxon>
        <taxon>Bacillota</taxon>
        <taxon>Bacilli</taxon>
        <taxon>Lactobacillales</taxon>
        <taxon>Lactobacillaceae</taxon>
        <taxon>Loigolactobacillus</taxon>
    </lineage>
</organism>
<dbReference type="Proteomes" id="UP000051181">
    <property type="component" value="Unassembled WGS sequence"/>
</dbReference>
<dbReference type="EMBL" id="AZCN01000060">
    <property type="protein sequence ID" value="KRK14986.1"/>
    <property type="molecule type" value="Genomic_DNA"/>
</dbReference>
<protein>
    <submittedName>
        <fullName evidence="1">Uncharacterized protein</fullName>
    </submittedName>
</protein>
<dbReference type="RefSeq" id="WP_010011238.1">
    <property type="nucleotide sequence ID" value="NZ_AZCN01000060.1"/>
</dbReference>
<gene>
    <name evidence="1" type="ORF">FD22_GL002009</name>
</gene>
<dbReference type="GeneID" id="65915772"/>
<reference evidence="1 2" key="1">
    <citation type="journal article" date="2015" name="Genome Announc.">
        <title>Expanding the biotechnology potential of lactobacilli through comparative genomics of 213 strains and associated genera.</title>
        <authorList>
            <person name="Sun Z."/>
            <person name="Harris H.M."/>
            <person name="McCann A."/>
            <person name="Guo C."/>
            <person name="Argimon S."/>
            <person name="Zhang W."/>
            <person name="Yang X."/>
            <person name="Jeffery I.B."/>
            <person name="Cooney J.C."/>
            <person name="Kagawa T.F."/>
            <person name="Liu W."/>
            <person name="Song Y."/>
            <person name="Salvetti E."/>
            <person name="Wrobel A."/>
            <person name="Rasinkangas P."/>
            <person name="Parkhill J."/>
            <person name="Rea M.C."/>
            <person name="O'Sullivan O."/>
            <person name="Ritari J."/>
            <person name="Douillard F.P."/>
            <person name="Paul Ross R."/>
            <person name="Yang R."/>
            <person name="Briner A.E."/>
            <person name="Felis G.E."/>
            <person name="de Vos W.M."/>
            <person name="Barrangou R."/>
            <person name="Klaenhammer T.R."/>
            <person name="Caufield P.W."/>
            <person name="Cui Y."/>
            <person name="Zhang H."/>
            <person name="O'Toole P.W."/>
        </authorList>
    </citation>
    <scope>NUCLEOTIDE SEQUENCE [LARGE SCALE GENOMIC DNA]</scope>
    <source>
        <strain evidence="1 2">DSM 20001</strain>
    </source>
</reference>
<dbReference type="PATRIC" id="fig|913848.6.peg.2051"/>
<evidence type="ECO:0000313" key="1">
    <source>
        <dbReference type="EMBL" id="KRK14986.1"/>
    </source>
</evidence>
<comment type="caution">
    <text evidence="1">The sequence shown here is derived from an EMBL/GenBank/DDBJ whole genome shotgun (WGS) entry which is preliminary data.</text>
</comment>